<feature type="transmembrane region" description="Helical" evidence="5">
    <location>
        <begin position="275"/>
        <end position="298"/>
    </location>
</feature>
<feature type="non-terminal residue" evidence="7">
    <location>
        <position position="1"/>
    </location>
</feature>
<dbReference type="InterPro" id="IPR011701">
    <property type="entry name" value="MFS"/>
</dbReference>
<feature type="transmembrane region" description="Helical" evidence="5">
    <location>
        <begin position="304"/>
        <end position="326"/>
    </location>
</feature>
<reference evidence="7" key="1">
    <citation type="submission" date="2020-06" db="EMBL/GenBank/DDBJ databases">
        <title>Legume-microbial interactions unlock mineral nutrients during tropical forest succession.</title>
        <authorList>
            <person name="Epihov D.Z."/>
        </authorList>
    </citation>
    <scope>NUCLEOTIDE SEQUENCE [LARGE SCALE GENOMIC DNA]</scope>
    <source>
        <strain evidence="7">Pan2503</strain>
    </source>
</reference>
<keyword evidence="4 5" id="KW-0472">Membrane</keyword>
<evidence type="ECO:0000256" key="3">
    <source>
        <dbReference type="ARBA" id="ARBA00022989"/>
    </source>
</evidence>
<feature type="transmembrane region" description="Helical" evidence="5">
    <location>
        <begin position="144"/>
        <end position="164"/>
    </location>
</feature>
<evidence type="ECO:0000256" key="5">
    <source>
        <dbReference type="SAM" id="Phobius"/>
    </source>
</evidence>
<comment type="caution">
    <text evidence="7">The sequence shown here is derived from an EMBL/GenBank/DDBJ whole genome shotgun (WGS) entry which is preliminary data.</text>
</comment>
<feature type="transmembrane region" description="Helical" evidence="5">
    <location>
        <begin position="184"/>
        <end position="203"/>
    </location>
</feature>
<protein>
    <submittedName>
        <fullName evidence="7">MFS transporter</fullName>
    </submittedName>
</protein>
<proteinExistence type="predicted"/>
<evidence type="ECO:0000313" key="8">
    <source>
        <dbReference type="Proteomes" id="UP000567293"/>
    </source>
</evidence>
<dbReference type="AlphaFoldDB" id="A0A7V8SYQ5"/>
<dbReference type="InterPro" id="IPR005829">
    <property type="entry name" value="Sugar_transporter_CS"/>
</dbReference>
<evidence type="ECO:0000313" key="7">
    <source>
        <dbReference type="EMBL" id="MBA0087211.1"/>
    </source>
</evidence>
<dbReference type="GO" id="GO:0005886">
    <property type="term" value="C:plasma membrane"/>
    <property type="evidence" value="ECO:0007669"/>
    <property type="project" value="TreeGrafter"/>
</dbReference>
<feature type="domain" description="Major facilitator superfamily (MFS) profile" evidence="6">
    <location>
        <begin position="1"/>
        <end position="329"/>
    </location>
</feature>
<feature type="transmembrane region" description="Helical" evidence="5">
    <location>
        <begin position="6"/>
        <end position="29"/>
    </location>
</feature>
<comment type="subcellular location">
    <subcellularLocation>
        <location evidence="1">Membrane</location>
        <topology evidence="1">Multi-pass membrane protein</topology>
    </subcellularLocation>
</comment>
<feature type="transmembrane region" description="Helical" evidence="5">
    <location>
        <begin position="62"/>
        <end position="78"/>
    </location>
</feature>
<evidence type="ECO:0000256" key="1">
    <source>
        <dbReference type="ARBA" id="ARBA00004141"/>
    </source>
</evidence>
<keyword evidence="3 5" id="KW-1133">Transmembrane helix</keyword>
<dbReference type="PROSITE" id="PS50850">
    <property type="entry name" value="MFS"/>
    <property type="match status" value="1"/>
</dbReference>
<dbReference type="PANTHER" id="PTHR23508">
    <property type="entry name" value="CARBOXYLIC ACID TRANSPORTER PROTEIN HOMOLOG"/>
    <property type="match status" value="1"/>
</dbReference>
<dbReference type="Gene3D" id="1.20.1250.20">
    <property type="entry name" value="MFS general substrate transporter like domains"/>
    <property type="match status" value="2"/>
</dbReference>
<gene>
    <name evidence="7" type="ORF">HRJ53_19685</name>
</gene>
<dbReference type="SUPFAM" id="SSF103473">
    <property type="entry name" value="MFS general substrate transporter"/>
    <property type="match status" value="1"/>
</dbReference>
<feature type="transmembrane region" description="Helical" evidence="5">
    <location>
        <begin position="241"/>
        <end position="263"/>
    </location>
</feature>
<keyword evidence="8" id="KW-1185">Reference proteome</keyword>
<feature type="transmembrane region" description="Helical" evidence="5">
    <location>
        <begin position="215"/>
        <end position="235"/>
    </location>
</feature>
<dbReference type="Proteomes" id="UP000567293">
    <property type="component" value="Unassembled WGS sequence"/>
</dbReference>
<evidence type="ECO:0000256" key="4">
    <source>
        <dbReference type="ARBA" id="ARBA00023136"/>
    </source>
</evidence>
<sequence>LTVVWYSVFTFLSALVTGVWQLAVLRLLAGIGIGGEWAMGGTFVAEEWPEQRRLAGAGYMHTGYYVGTFFASLANYIIGSDFGWRMMFAVGGLPALLLAWVRHGVTEPERWRQKGGVVRSGKIWRPFSALFSSPLRRRTILNSLYMLASICGLWAGTVYVPAAVTTLAEAAGKIGPPAARLASHAAMLVSCATILGCLVMPWLAEKTGRRGALGVYFAVMLLSIALTFGKVFYLGAAALPWFFVCLFFLGFGGANFAVYTLWLPEQYPTECRASAFAFATSLARFAGAGITFLVGAGVARYGSLGIPVAMTSIAFAVGLLLVPLGAETRGECLPA</sequence>
<dbReference type="PANTHER" id="PTHR23508:SF10">
    <property type="entry name" value="CARBOXYLIC ACID TRANSPORTER PROTEIN HOMOLOG"/>
    <property type="match status" value="1"/>
</dbReference>
<dbReference type="EMBL" id="JACDQQ010001886">
    <property type="protein sequence ID" value="MBA0087211.1"/>
    <property type="molecule type" value="Genomic_DNA"/>
</dbReference>
<name>A0A7V8SYQ5_9BACT</name>
<dbReference type="InterPro" id="IPR036259">
    <property type="entry name" value="MFS_trans_sf"/>
</dbReference>
<dbReference type="InterPro" id="IPR020846">
    <property type="entry name" value="MFS_dom"/>
</dbReference>
<evidence type="ECO:0000256" key="2">
    <source>
        <dbReference type="ARBA" id="ARBA00022692"/>
    </source>
</evidence>
<evidence type="ECO:0000259" key="6">
    <source>
        <dbReference type="PROSITE" id="PS50850"/>
    </source>
</evidence>
<accession>A0A7V8SYQ5</accession>
<organism evidence="7 8">
    <name type="scientific">Candidatus Acidiferrum panamense</name>
    <dbReference type="NCBI Taxonomy" id="2741543"/>
    <lineage>
        <taxon>Bacteria</taxon>
        <taxon>Pseudomonadati</taxon>
        <taxon>Acidobacteriota</taxon>
        <taxon>Terriglobia</taxon>
        <taxon>Candidatus Acidiferrales</taxon>
        <taxon>Candidatus Acidiferrum</taxon>
    </lineage>
</organism>
<dbReference type="Pfam" id="PF07690">
    <property type="entry name" value="MFS_1"/>
    <property type="match status" value="1"/>
</dbReference>
<keyword evidence="2 5" id="KW-0812">Transmembrane</keyword>
<dbReference type="GO" id="GO:0046943">
    <property type="term" value="F:carboxylic acid transmembrane transporter activity"/>
    <property type="evidence" value="ECO:0007669"/>
    <property type="project" value="TreeGrafter"/>
</dbReference>
<dbReference type="PROSITE" id="PS00217">
    <property type="entry name" value="SUGAR_TRANSPORT_2"/>
    <property type="match status" value="1"/>
</dbReference>